<sequence>MADPTFTVERCPGLYCGRILLGGNNYSECGACPRGYQPNEQSICLACDSEPTFYDWMYLAFMALLSLILHWFFIDYTNRNKTAKSLIPLHVSALLESVVAAILTLLLVEPYGSLRVRSCPVTKLSDWYSMLLNPQPNYAQKLYCTQEIVYPLYTIVMIYYAFSLLLMMLFRPAISYKFTQRRGTKSIYAALYFHPILIVLQAVLSGLLYYFFSYMVIVVSLITSVIHLCGCDLISYSSVTKDIFLNGRNLTILVGHWFLHAFGIISLTQLTQLEIHLPILALVPFPTLFFILTIQFSHPSHLEDVH</sequence>
<feature type="transmembrane region" description="Helical" evidence="1">
    <location>
        <begin position="86"/>
        <end position="108"/>
    </location>
</feature>
<organism evidence="2 3">
    <name type="scientific">Magallana gigas</name>
    <name type="common">Pacific oyster</name>
    <name type="synonym">Crassostrea gigas</name>
    <dbReference type="NCBI Taxonomy" id="29159"/>
    <lineage>
        <taxon>Eukaryota</taxon>
        <taxon>Metazoa</taxon>
        <taxon>Spiralia</taxon>
        <taxon>Lophotrochozoa</taxon>
        <taxon>Mollusca</taxon>
        <taxon>Bivalvia</taxon>
        <taxon>Autobranchia</taxon>
        <taxon>Pteriomorphia</taxon>
        <taxon>Ostreida</taxon>
        <taxon>Ostreoidea</taxon>
        <taxon>Ostreidae</taxon>
        <taxon>Magallana</taxon>
    </lineage>
</organism>
<dbReference type="GO" id="GO:0031625">
    <property type="term" value="F:ubiquitin protein ligase binding"/>
    <property type="evidence" value="ECO:0007669"/>
    <property type="project" value="TreeGrafter"/>
</dbReference>
<dbReference type="EnsemblMetazoa" id="G12897.2">
    <property type="protein sequence ID" value="G12897.2:cds"/>
    <property type="gene ID" value="G12897"/>
</dbReference>
<dbReference type="GO" id="GO:0036503">
    <property type="term" value="P:ERAD pathway"/>
    <property type="evidence" value="ECO:0007669"/>
    <property type="project" value="TreeGrafter"/>
</dbReference>
<dbReference type="GO" id="GO:0006986">
    <property type="term" value="P:response to unfolded protein"/>
    <property type="evidence" value="ECO:0007669"/>
    <property type="project" value="InterPro"/>
</dbReference>
<feature type="transmembrane region" description="Helical" evidence="1">
    <location>
        <begin position="217"/>
        <end position="238"/>
    </location>
</feature>
<dbReference type="OrthoDB" id="5920264at2759"/>
<dbReference type="OMA" id="CPGIYCG"/>
<evidence type="ECO:0000313" key="2">
    <source>
        <dbReference type="EnsemblMetazoa" id="G12897.1:cds"/>
    </source>
</evidence>
<evidence type="ECO:0000256" key="1">
    <source>
        <dbReference type="SAM" id="Phobius"/>
    </source>
</evidence>
<dbReference type="Pfam" id="PF05571">
    <property type="entry name" value="JAMP"/>
    <property type="match status" value="1"/>
</dbReference>
<keyword evidence="3" id="KW-1185">Reference proteome</keyword>
<feature type="transmembrane region" description="Helical" evidence="1">
    <location>
        <begin position="191"/>
        <end position="211"/>
    </location>
</feature>
<protein>
    <recommendedName>
        <fullName evidence="4">JNK1/MAPK8-associated membrane protein</fullName>
    </recommendedName>
</protein>
<accession>A0A8W8I714</accession>
<proteinExistence type="predicted"/>
<feature type="transmembrane region" description="Helical" evidence="1">
    <location>
        <begin position="148"/>
        <end position="170"/>
    </location>
</feature>
<dbReference type="PANTHER" id="PTHR12740:SF4">
    <property type="entry name" value="JNK1_MAPK8-ASSOCIATED MEMBRANE PROTEIN"/>
    <property type="match status" value="1"/>
</dbReference>
<dbReference type="PANTHER" id="PTHR12740">
    <property type="entry name" value="JNK1/MAPK8-ASSOCIATED MEMBRANE PROTEIN"/>
    <property type="match status" value="1"/>
</dbReference>
<feature type="transmembrane region" description="Helical" evidence="1">
    <location>
        <begin position="250"/>
        <end position="269"/>
    </location>
</feature>
<feature type="transmembrane region" description="Helical" evidence="1">
    <location>
        <begin position="275"/>
        <end position="294"/>
    </location>
</feature>
<feature type="transmembrane region" description="Helical" evidence="1">
    <location>
        <begin position="56"/>
        <end position="74"/>
    </location>
</feature>
<evidence type="ECO:0008006" key="4">
    <source>
        <dbReference type="Google" id="ProtNLM"/>
    </source>
</evidence>
<keyword evidence="1" id="KW-0472">Membrane</keyword>
<dbReference type="InterPro" id="IPR008485">
    <property type="entry name" value="JAMP"/>
</dbReference>
<evidence type="ECO:0000313" key="3">
    <source>
        <dbReference type="Proteomes" id="UP000005408"/>
    </source>
</evidence>
<name>A0A8W8I714_MAGGI</name>
<dbReference type="GO" id="GO:0016020">
    <property type="term" value="C:membrane"/>
    <property type="evidence" value="ECO:0007669"/>
    <property type="project" value="InterPro"/>
</dbReference>
<dbReference type="EnsemblMetazoa" id="G12897.1">
    <property type="protein sequence ID" value="G12897.1:cds"/>
    <property type="gene ID" value="G12897"/>
</dbReference>
<keyword evidence="1" id="KW-0812">Transmembrane</keyword>
<reference evidence="2" key="1">
    <citation type="submission" date="2022-08" db="UniProtKB">
        <authorList>
            <consortium name="EnsemblMetazoa"/>
        </authorList>
    </citation>
    <scope>IDENTIFICATION</scope>
    <source>
        <strain evidence="2">05x7-T-G4-1.051#20</strain>
    </source>
</reference>
<dbReference type="Proteomes" id="UP000005408">
    <property type="component" value="Unassembled WGS sequence"/>
</dbReference>
<keyword evidence="1" id="KW-1133">Transmembrane helix</keyword>
<dbReference type="AlphaFoldDB" id="A0A8W8I714"/>